<keyword evidence="1" id="KW-1185">Reference proteome</keyword>
<sequence>MEDIIKGGPWLFQGQSTVLQRWELGIALRKHKHTQVPVWIQLRHLPAEFWMPDGFSVVAGGVGKLLYPDAIMKACTRLDFTRLCVMLDVTSKLPKQMVILMPTEDGGKVPCRVDVKCEWLPLKYCT</sequence>
<dbReference type="InterPro" id="IPR040256">
    <property type="entry name" value="At4g02000-like"/>
</dbReference>
<dbReference type="InParanoid" id="A0A6I9SNH0"/>
<organism evidence="1 2">
    <name type="scientific">Sesamum indicum</name>
    <name type="common">Oriental sesame</name>
    <name type="synonym">Sesamum orientale</name>
    <dbReference type="NCBI Taxonomy" id="4182"/>
    <lineage>
        <taxon>Eukaryota</taxon>
        <taxon>Viridiplantae</taxon>
        <taxon>Streptophyta</taxon>
        <taxon>Embryophyta</taxon>
        <taxon>Tracheophyta</taxon>
        <taxon>Spermatophyta</taxon>
        <taxon>Magnoliopsida</taxon>
        <taxon>eudicotyledons</taxon>
        <taxon>Gunneridae</taxon>
        <taxon>Pentapetalae</taxon>
        <taxon>asterids</taxon>
        <taxon>lamiids</taxon>
        <taxon>Lamiales</taxon>
        <taxon>Pedaliaceae</taxon>
        <taxon>Sesamum</taxon>
    </lineage>
</organism>
<accession>A0A6I9SNH0</accession>
<proteinExistence type="predicted"/>
<dbReference type="OrthoDB" id="1939300at2759"/>
<reference evidence="2" key="2">
    <citation type="submission" date="2025-08" db="UniProtKB">
        <authorList>
            <consortium name="RefSeq"/>
        </authorList>
    </citation>
    <scope>IDENTIFICATION</scope>
</reference>
<dbReference type="GeneID" id="105157005"/>
<protein>
    <submittedName>
        <fullName evidence="2">Uncharacterized protein LOC105157005</fullName>
    </submittedName>
</protein>
<dbReference type="Proteomes" id="UP000504604">
    <property type="component" value="Linkage group LG1"/>
</dbReference>
<reference evidence="1" key="1">
    <citation type="submission" date="2024-10" db="UniProtKB">
        <authorList>
            <consortium name="RefSeq"/>
        </authorList>
    </citation>
    <scope>NUCLEOTIDE SEQUENCE [LARGE SCALE GENOMIC DNA]</scope>
    <source>
        <strain evidence="1">cv. Zhongzhi No. 13</strain>
    </source>
</reference>
<name>A0A6I9SNH0_SESIN</name>
<dbReference type="AlphaFoldDB" id="A0A6I9SNH0"/>
<dbReference type="PANTHER" id="PTHR31286:SF180">
    <property type="entry name" value="OS10G0362600 PROTEIN"/>
    <property type="match status" value="1"/>
</dbReference>
<dbReference type="PANTHER" id="PTHR31286">
    <property type="entry name" value="GLYCINE-RICH CELL WALL STRUCTURAL PROTEIN 1.8-LIKE"/>
    <property type="match status" value="1"/>
</dbReference>
<dbReference type="RefSeq" id="XP_011071598.1">
    <property type="nucleotide sequence ID" value="XM_011073296.1"/>
</dbReference>
<dbReference type="KEGG" id="sind:105157005"/>
<evidence type="ECO:0000313" key="1">
    <source>
        <dbReference type="Proteomes" id="UP000504604"/>
    </source>
</evidence>
<gene>
    <name evidence="2" type="primary">LOC105157005</name>
</gene>
<evidence type="ECO:0000313" key="2">
    <source>
        <dbReference type="RefSeq" id="XP_011071598.1"/>
    </source>
</evidence>